<keyword evidence="7 11" id="KW-0274">FAD</keyword>
<sequence length="389" mass="41804">MAIRFLTGGESHGRGLVTIVEGLPAGLELPKDLLESELARRRRGWGRGPRMALERDRLEVWGGLRDGVTTGAPLSICLENTEWESWRGALDPHDVDPEKAEKKRIDCPRPGHSDLVGGIKYGHSDMRNVLERSSARSTAALTLAGTVARALLERLGITVRGAVTSIGGVAIEDPLSEEEWTRAETSDLGCPREADEKALISRISKAKEEGDSLGGTFLVSLRGMPVGVGSYVEWDRRLDGKLAGAVMSIPAIKGVEIGGGFNLAALPGSLVHDEISMEDGKIVRLSNRAGGLEGGMTNGQDVLVRAAMKPIPTMRKPLRSVDLARGENTMAHFERSDSCAVPAACVVGEAMVAWVAASALTERFGGDVMEDLERRVSELRLETGRDRRG</sequence>
<dbReference type="Gene3D" id="3.60.150.10">
    <property type="entry name" value="Chorismate synthase AroC"/>
    <property type="match status" value="1"/>
</dbReference>
<dbReference type="EC" id="4.2.3.5" evidence="3 11"/>
<dbReference type="InterPro" id="IPR000453">
    <property type="entry name" value="Chorismate_synth"/>
</dbReference>
<comment type="function">
    <text evidence="11">Catalyzes the anti-1,4-elimination of the C-3 phosphate and the C-6 proR hydrogen from 5-enolpyruvylshikimate-3-phosphate (EPSP) to yield chorismate, which is the branch point compound that serves as the starting substrate for the three terminal pathways of aromatic amino acid biosynthesis. This reaction introduces a second double bond into the aromatic ring system.</text>
</comment>
<dbReference type="GO" id="GO:0009423">
    <property type="term" value="P:chorismate biosynthetic process"/>
    <property type="evidence" value="ECO:0007669"/>
    <property type="project" value="UniProtKB-UniRule"/>
</dbReference>
<organism evidence="13 14">
    <name type="scientific">Dethiosulfovibrio peptidovorans DSM 11002</name>
    <dbReference type="NCBI Taxonomy" id="469381"/>
    <lineage>
        <taxon>Bacteria</taxon>
        <taxon>Thermotogati</taxon>
        <taxon>Synergistota</taxon>
        <taxon>Synergistia</taxon>
        <taxon>Synergistales</taxon>
        <taxon>Dethiosulfovibrionaceae</taxon>
        <taxon>Dethiosulfovibrio</taxon>
    </lineage>
</organism>
<name>D2Z6J2_9BACT</name>
<evidence type="ECO:0000256" key="2">
    <source>
        <dbReference type="ARBA" id="ARBA00008014"/>
    </source>
</evidence>
<dbReference type="GO" id="GO:0009073">
    <property type="term" value="P:aromatic amino acid family biosynthetic process"/>
    <property type="evidence" value="ECO:0007669"/>
    <property type="project" value="UniProtKB-KW"/>
</dbReference>
<feature type="binding site" evidence="11">
    <location>
        <position position="47"/>
    </location>
    <ligand>
        <name>NADP(+)</name>
        <dbReference type="ChEBI" id="CHEBI:58349"/>
    </ligand>
</feature>
<comment type="cofactor">
    <cofactor evidence="11 12">
        <name>FMNH2</name>
        <dbReference type="ChEBI" id="CHEBI:57618"/>
    </cofactor>
    <text evidence="11 12">Reduced FMN (FMNH(2)).</text>
</comment>
<evidence type="ECO:0000256" key="4">
    <source>
        <dbReference type="ARBA" id="ARBA00022605"/>
    </source>
</evidence>
<dbReference type="Pfam" id="PF01264">
    <property type="entry name" value="Chorismate_synt"/>
    <property type="match status" value="1"/>
</dbReference>
<feature type="binding site" evidence="11">
    <location>
        <position position="294"/>
    </location>
    <ligand>
        <name>FMN</name>
        <dbReference type="ChEBI" id="CHEBI:58210"/>
    </ligand>
</feature>
<keyword evidence="4 11" id="KW-0028">Amino-acid biosynthesis</keyword>
<dbReference type="Proteomes" id="UP000006427">
    <property type="component" value="Unassembled WGS sequence"/>
</dbReference>
<dbReference type="FunFam" id="3.60.150.10:FF:000002">
    <property type="entry name" value="Chorismate synthase"/>
    <property type="match status" value="1"/>
</dbReference>
<keyword evidence="8 11" id="KW-0521">NADP</keyword>
<feature type="binding site" evidence="11">
    <location>
        <begin position="309"/>
        <end position="313"/>
    </location>
    <ligand>
        <name>FMN</name>
        <dbReference type="ChEBI" id="CHEBI:58210"/>
    </ligand>
</feature>
<gene>
    <name evidence="11" type="primary">aroC</name>
    <name evidence="13" type="ORF">Dpep_1063</name>
</gene>
<feature type="binding site" evidence="11">
    <location>
        <position position="335"/>
    </location>
    <ligand>
        <name>FMN</name>
        <dbReference type="ChEBI" id="CHEBI:58210"/>
    </ligand>
</feature>
<proteinExistence type="inferred from homology"/>
<dbReference type="PIRSF" id="PIRSF001456">
    <property type="entry name" value="Chorismate_synth"/>
    <property type="match status" value="1"/>
</dbReference>
<dbReference type="PROSITE" id="PS00789">
    <property type="entry name" value="CHORISMATE_SYNTHASE_3"/>
    <property type="match status" value="1"/>
</dbReference>
<keyword evidence="5 11" id="KW-0285">Flavoprotein</keyword>
<dbReference type="PROSITE" id="PS00788">
    <property type="entry name" value="CHORISMATE_SYNTHASE_2"/>
    <property type="match status" value="1"/>
</dbReference>
<evidence type="ECO:0000256" key="8">
    <source>
        <dbReference type="ARBA" id="ARBA00022857"/>
    </source>
</evidence>
<dbReference type="GO" id="GO:0004107">
    <property type="term" value="F:chorismate synthase activity"/>
    <property type="evidence" value="ECO:0007669"/>
    <property type="project" value="UniProtKB-UniRule"/>
</dbReference>
<comment type="caution">
    <text evidence="13">The sequence shown here is derived from an EMBL/GenBank/DDBJ whole genome shotgun (WGS) entry which is preliminary data.</text>
</comment>
<evidence type="ECO:0000256" key="6">
    <source>
        <dbReference type="ARBA" id="ARBA00022643"/>
    </source>
</evidence>
<evidence type="ECO:0000256" key="1">
    <source>
        <dbReference type="ARBA" id="ARBA00005044"/>
    </source>
</evidence>
<keyword evidence="9 11" id="KW-0057">Aromatic amino acid biosynthesis</keyword>
<dbReference type="InterPro" id="IPR035904">
    <property type="entry name" value="Chorismate_synth_AroC_sf"/>
</dbReference>
<dbReference type="NCBIfam" id="TIGR00033">
    <property type="entry name" value="aroC"/>
    <property type="match status" value="1"/>
</dbReference>
<comment type="subunit">
    <text evidence="11">Homotetramer.</text>
</comment>
<dbReference type="PROSITE" id="PS00787">
    <property type="entry name" value="CHORISMATE_SYNTHASE_1"/>
    <property type="match status" value="1"/>
</dbReference>
<comment type="pathway">
    <text evidence="1 11 12">Metabolic intermediate biosynthesis; chorismate biosynthesis; chorismate from D-erythrose 4-phosphate and phosphoenolpyruvate: step 7/7.</text>
</comment>
<dbReference type="PANTHER" id="PTHR21085">
    <property type="entry name" value="CHORISMATE SYNTHASE"/>
    <property type="match status" value="1"/>
</dbReference>
<accession>D2Z6J2</accession>
<reference evidence="13 14" key="1">
    <citation type="journal article" date="2010" name="Stand. Genomic Sci.">
        <title>Permanent draft genome sequence of Dethiosulfovibrio peptidovorans type strain (SEBR 4207).</title>
        <authorList>
            <person name="Labutti K."/>
            <person name="Mayilraj S."/>
            <person name="Clum A."/>
            <person name="Lucas S."/>
            <person name="Glavina Del Rio T."/>
            <person name="Nolan M."/>
            <person name="Tice H."/>
            <person name="Cheng J.F."/>
            <person name="Pitluck S."/>
            <person name="Liolios K."/>
            <person name="Ivanova N."/>
            <person name="Mavromatis K."/>
            <person name="Mikhailova N."/>
            <person name="Pati A."/>
            <person name="Goodwin L."/>
            <person name="Chen A."/>
            <person name="Palaniappan K."/>
            <person name="Land M."/>
            <person name="Hauser L."/>
            <person name="Chang Y.J."/>
            <person name="Jeffries C.D."/>
            <person name="Rohde M."/>
            <person name="Spring S."/>
            <person name="Goker M."/>
            <person name="Woyke T."/>
            <person name="Bristow J."/>
            <person name="Eisen J.A."/>
            <person name="Markowitz V."/>
            <person name="Hugenholtz P."/>
            <person name="Kyrpides N.C."/>
            <person name="Klenk H.P."/>
            <person name="Lapidus A."/>
        </authorList>
    </citation>
    <scope>NUCLEOTIDE SEQUENCE [LARGE SCALE GENOMIC DNA]</scope>
    <source>
        <strain evidence="13 14">DSM 11002</strain>
    </source>
</reference>
<dbReference type="RefSeq" id="WP_005660261.1">
    <property type="nucleotide sequence ID" value="NZ_ABTR02000001.1"/>
</dbReference>
<keyword evidence="14" id="KW-1185">Reference proteome</keyword>
<dbReference type="SUPFAM" id="SSF103263">
    <property type="entry name" value="Chorismate synthase, AroC"/>
    <property type="match status" value="1"/>
</dbReference>
<dbReference type="InterPro" id="IPR020541">
    <property type="entry name" value="Chorismate_synthase_CS"/>
</dbReference>
<dbReference type="PaxDb" id="469381-Dpep_1063"/>
<dbReference type="STRING" id="469381.Dpep_1063"/>
<feature type="binding site" evidence="11">
    <location>
        <begin position="132"/>
        <end position="134"/>
    </location>
    <ligand>
        <name>FMN</name>
        <dbReference type="ChEBI" id="CHEBI:58210"/>
    </ligand>
</feature>
<evidence type="ECO:0000256" key="7">
    <source>
        <dbReference type="ARBA" id="ARBA00022827"/>
    </source>
</evidence>
<evidence type="ECO:0000256" key="3">
    <source>
        <dbReference type="ARBA" id="ARBA00013036"/>
    </source>
</evidence>
<evidence type="ECO:0000256" key="12">
    <source>
        <dbReference type="RuleBase" id="RU000605"/>
    </source>
</evidence>
<comment type="catalytic activity">
    <reaction evidence="11 12">
        <text>5-O-(1-carboxyvinyl)-3-phosphoshikimate = chorismate + phosphate</text>
        <dbReference type="Rhea" id="RHEA:21020"/>
        <dbReference type="ChEBI" id="CHEBI:29748"/>
        <dbReference type="ChEBI" id="CHEBI:43474"/>
        <dbReference type="ChEBI" id="CHEBI:57701"/>
        <dbReference type="EC" id="4.2.3.5"/>
    </reaction>
</comment>
<evidence type="ECO:0000313" key="14">
    <source>
        <dbReference type="Proteomes" id="UP000006427"/>
    </source>
</evidence>
<dbReference type="HAMAP" id="MF_00300">
    <property type="entry name" value="Chorismate_synth"/>
    <property type="match status" value="1"/>
</dbReference>
<dbReference type="CDD" id="cd07304">
    <property type="entry name" value="Chorismate_synthase"/>
    <property type="match status" value="1"/>
</dbReference>
<evidence type="ECO:0000256" key="10">
    <source>
        <dbReference type="ARBA" id="ARBA00023239"/>
    </source>
</evidence>
<evidence type="ECO:0000256" key="9">
    <source>
        <dbReference type="ARBA" id="ARBA00023141"/>
    </source>
</evidence>
<dbReference type="GO" id="GO:0005829">
    <property type="term" value="C:cytosol"/>
    <property type="evidence" value="ECO:0007669"/>
    <property type="project" value="TreeGrafter"/>
</dbReference>
<feature type="binding site" evidence="11">
    <location>
        <position position="41"/>
    </location>
    <ligand>
        <name>NADP(+)</name>
        <dbReference type="ChEBI" id="CHEBI:58349"/>
    </ligand>
</feature>
<keyword evidence="6 11" id="KW-0288">FMN</keyword>
<dbReference type="GO" id="GO:0008652">
    <property type="term" value="P:amino acid biosynthetic process"/>
    <property type="evidence" value="ECO:0007669"/>
    <property type="project" value="UniProtKB-KW"/>
</dbReference>
<evidence type="ECO:0000313" key="13">
    <source>
        <dbReference type="EMBL" id="EFC91089.1"/>
    </source>
</evidence>
<evidence type="ECO:0000256" key="11">
    <source>
        <dbReference type="HAMAP-Rule" id="MF_00300"/>
    </source>
</evidence>
<dbReference type="UniPathway" id="UPA00053">
    <property type="reaction ID" value="UER00090"/>
</dbReference>
<dbReference type="eggNOG" id="COG0082">
    <property type="taxonomic scope" value="Bacteria"/>
</dbReference>
<protein>
    <recommendedName>
        <fullName evidence="3 11">Chorismate synthase</fullName>
        <shortName evidence="11">CS</shortName>
        <ecNumber evidence="3 11">4.2.3.5</ecNumber>
    </recommendedName>
    <alternativeName>
        <fullName evidence="11">5-enolpyruvylshikimate-3-phosphate phospholyase</fullName>
    </alternativeName>
</protein>
<dbReference type="AlphaFoldDB" id="D2Z6J2"/>
<comment type="similarity">
    <text evidence="2 11 12">Belongs to the chorismate synthase family.</text>
</comment>
<dbReference type="EMBL" id="ABTR02000001">
    <property type="protein sequence ID" value="EFC91089.1"/>
    <property type="molecule type" value="Genomic_DNA"/>
</dbReference>
<keyword evidence="10 11" id="KW-0456">Lyase</keyword>
<dbReference type="PANTHER" id="PTHR21085:SF0">
    <property type="entry name" value="CHORISMATE SYNTHASE"/>
    <property type="match status" value="1"/>
</dbReference>
<dbReference type="GO" id="GO:0010181">
    <property type="term" value="F:FMN binding"/>
    <property type="evidence" value="ECO:0007669"/>
    <property type="project" value="TreeGrafter"/>
</dbReference>
<evidence type="ECO:0000256" key="5">
    <source>
        <dbReference type="ARBA" id="ARBA00022630"/>
    </source>
</evidence>
<comment type="caution">
    <text evidence="11">Lacks conserved residue(s) required for the propagation of feature annotation.</text>
</comment>
<dbReference type="NCBIfam" id="NF003793">
    <property type="entry name" value="PRK05382.1"/>
    <property type="match status" value="1"/>
</dbReference>